<evidence type="ECO:0000256" key="1">
    <source>
        <dbReference type="ARBA" id="ARBA00001947"/>
    </source>
</evidence>
<comment type="cofactor">
    <cofactor evidence="1">
        <name>Zn(2+)</name>
        <dbReference type="ChEBI" id="CHEBI:29105"/>
    </cofactor>
</comment>
<dbReference type="PANTHER" id="PTHR42978:SF2">
    <property type="entry name" value="102 KBASES UNSTABLE REGION: FROM 1 TO 119443"/>
    <property type="match status" value="1"/>
</dbReference>
<dbReference type="InterPro" id="IPR051013">
    <property type="entry name" value="MBL_superfamily_lactonases"/>
</dbReference>
<evidence type="ECO:0000256" key="8">
    <source>
        <dbReference type="ARBA" id="ARBA00048505"/>
    </source>
</evidence>
<dbReference type="SMART" id="SM00849">
    <property type="entry name" value="Lactamase_B"/>
    <property type="match status" value="1"/>
</dbReference>
<dbReference type="GO" id="GO:0046872">
    <property type="term" value="F:metal ion binding"/>
    <property type="evidence" value="ECO:0007669"/>
    <property type="project" value="UniProtKB-KW"/>
</dbReference>
<proteinExistence type="inferred from homology"/>
<keyword evidence="4" id="KW-0378">Hydrolase</keyword>
<protein>
    <submittedName>
        <fullName evidence="10">MBL fold metallo-hydrolase</fullName>
    </submittedName>
</protein>
<dbReference type="Gene3D" id="3.60.15.10">
    <property type="entry name" value="Ribonuclease Z/Hydroxyacylglutathione hydrolase-like"/>
    <property type="match status" value="1"/>
</dbReference>
<evidence type="ECO:0000256" key="3">
    <source>
        <dbReference type="ARBA" id="ARBA00022723"/>
    </source>
</evidence>
<feature type="domain" description="Metallo-beta-lactamase" evidence="9">
    <location>
        <begin position="40"/>
        <end position="275"/>
    </location>
</feature>
<dbReference type="Proteomes" id="UP001250538">
    <property type="component" value="Unassembled WGS sequence"/>
</dbReference>
<keyword evidence="5" id="KW-0862">Zinc</keyword>
<sequence length="299" mass="33816">MDVNKGAIKEVSVNLMTAGYCTHREWLTIQGGSGASVRFPAMFAYIEHPRLGSILFDTGYSTRFFQATSAFPARLYRWTTPVYIGEDESAANQLRNLGVMPEDVRTIILSHFHADHIGGVCDFANAEFYYLREAYRPLQDMSPFQATKAGFLPGLLPDRFGDRSRLIEETCSQINLDEGYAPFTEGYDLFGDGSIIGINLSGHALGQLGLLLRSAGHEYFLCADAAWSTAAYASHRRPKSIVKLIKANWQQYKDNLHRLHILHRRRPDLRIIPTHCREAEQWYVTSPKVQGGAQWIKER</sequence>
<dbReference type="CDD" id="cd07730">
    <property type="entry name" value="metallo-hydrolase-like_MBL-fold"/>
    <property type="match status" value="1"/>
</dbReference>
<keyword evidence="3" id="KW-0479">Metal-binding</keyword>
<dbReference type="EMBL" id="JAVYAA010000014">
    <property type="protein sequence ID" value="MDT8980275.1"/>
    <property type="molecule type" value="Genomic_DNA"/>
</dbReference>
<reference evidence="11" key="1">
    <citation type="submission" date="2023-09" db="EMBL/GenBank/DDBJ databases">
        <title>Paenibacillus sp. chi10 Genome sequencing and assembly.</title>
        <authorList>
            <person name="Kim I."/>
        </authorList>
    </citation>
    <scope>NUCLEOTIDE SEQUENCE [LARGE SCALE GENOMIC DNA]</scope>
    <source>
        <strain evidence="11">chi10</strain>
    </source>
</reference>
<organism evidence="10 11">
    <name type="scientific">Paenibacillus suaedae</name>
    <dbReference type="NCBI Taxonomy" id="3077233"/>
    <lineage>
        <taxon>Bacteria</taxon>
        <taxon>Bacillati</taxon>
        <taxon>Bacillota</taxon>
        <taxon>Bacilli</taxon>
        <taxon>Bacillales</taxon>
        <taxon>Paenibacillaceae</taxon>
        <taxon>Paenibacillus</taxon>
    </lineage>
</organism>
<dbReference type="InterPro" id="IPR001279">
    <property type="entry name" value="Metallo-B-lactamas"/>
</dbReference>
<evidence type="ECO:0000256" key="4">
    <source>
        <dbReference type="ARBA" id="ARBA00022801"/>
    </source>
</evidence>
<evidence type="ECO:0000256" key="2">
    <source>
        <dbReference type="ARBA" id="ARBA00007749"/>
    </source>
</evidence>
<dbReference type="InterPro" id="IPR036866">
    <property type="entry name" value="RibonucZ/Hydroxyglut_hydro"/>
</dbReference>
<dbReference type="Pfam" id="PF00753">
    <property type="entry name" value="Lactamase_B"/>
    <property type="match status" value="1"/>
</dbReference>
<accession>A0AAJ2K0H2</accession>
<evidence type="ECO:0000313" key="10">
    <source>
        <dbReference type="EMBL" id="MDT8980275.1"/>
    </source>
</evidence>
<keyword evidence="11" id="KW-1185">Reference proteome</keyword>
<name>A0AAJ2K0H2_9BACL</name>
<dbReference type="RefSeq" id="WP_315747473.1">
    <property type="nucleotide sequence ID" value="NZ_JAVYAA010000014.1"/>
</dbReference>
<evidence type="ECO:0000256" key="7">
    <source>
        <dbReference type="ARBA" id="ARBA00034301"/>
    </source>
</evidence>
<evidence type="ECO:0000256" key="5">
    <source>
        <dbReference type="ARBA" id="ARBA00022833"/>
    </source>
</evidence>
<comment type="caution">
    <text evidence="10">The sequence shown here is derived from an EMBL/GenBank/DDBJ whole genome shotgun (WGS) entry which is preliminary data.</text>
</comment>
<comment type="function">
    <text evidence="7">Counteracts the endogenous Pycsar antiviral defense system. Phosphodiesterase that enables metal-dependent hydrolysis of host cyclic nucleotide Pycsar defense signals such as cCMP and cUMP.</text>
</comment>
<comment type="catalytic activity">
    <reaction evidence="8">
        <text>3',5'-cyclic UMP + H2O = UMP + H(+)</text>
        <dbReference type="Rhea" id="RHEA:70575"/>
        <dbReference type="ChEBI" id="CHEBI:15377"/>
        <dbReference type="ChEBI" id="CHEBI:15378"/>
        <dbReference type="ChEBI" id="CHEBI:57865"/>
        <dbReference type="ChEBI" id="CHEBI:184387"/>
    </reaction>
    <physiologicalReaction direction="left-to-right" evidence="8">
        <dbReference type="Rhea" id="RHEA:70576"/>
    </physiologicalReaction>
</comment>
<dbReference type="PANTHER" id="PTHR42978">
    <property type="entry name" value="QUORUM-QUENCHING LACTONASE YTNP-RELATED-RELATED"/>
    <property type="match status" value="1"/>
</dbReference>
<comment type="catalytic activity">
    <reaction evidence="6">
        <text>3',5'-cyclic CMP + H2O = CMP + H(+)</text>
        <dbReference type="Rhea" id="RHEA:72675"/>
        <dbReference type="ChEBI" id="CHEBI:15377"/>
        <dbReference type="ChEBI" id="CHEBI:15378"/>
        <dbReference type="ChEBI" id="CHEBI:58003"/>
        <dbReference type="ChEBI" id="CHEBI:60377"/>
    </reaction>
    <physiologicalReaction direction="left-to-right" evidence="6">
        <dbReference type="Rhea" id="RHEA:72676"/>
    </physiologicalReaction>
</comment>
<comment type="similarity">
    <text evidence="2">Belongs to the metallo-beta-lactamase superfamily.</text>
</comment>
<dbReference type="AlphaFoldDB" id="A0AAJ2K0H2"/>
<evidence type="ECO:0000313" key="11">
    <source>
        <dbReference type="Proteomes" id="UP001250538"/>
    </source>
</evidence>
<gene>
    <name evidence="10" type="ORF">RQP50_29025</name>
</gene>
<evidence type="ECO:0000256" key="6">
    <source>
        <dbReference type="ARBA" id="ARBA00034221"/>
    </source>
</evidence>
<dbReference type="GO" id="GO:0016787">
    <property type="term" value="F:hydrolase activity"/>
    <property type="evidence" value="ECO:0007669"/>
    <property type="project" value="UniProtKB-KW"/>
</dbReference>
<evidence type="ECO:0000259" key="9">
    <source>
        <dbReference type="SMART" id="SM00849"/>
    </source>
</evidence>
<dbReference type="SUPFAM" id="SSF56281">
    <property type="entry name" value="Metallo-hydrolase/oxidoreductase"/>
    <property type="match status" value="1"/>
</dbReference>